<evidence type="ECO:0000313" key="1">
    <source>
        <dbReference type="Proteomes" id="UP000515158"/>
    </source>
</evidence>
<organism evidence="2">
    <name type="scientific">Thrips palmi</name>
    <name type="common">Melon thrips</name>
    <dbReference type="NCBI Taxonomy" id="161013"/>
    <lineage>
        <taxon>Eukaryota</taxon>
        <taxon>Metazoa</taxon>
        <taxon>Ecdysozoa</taxon>
        <taxon>Arthropoda</taxon>
        <taxon>Hexapoda</taxon>
        <taxon>Insecta</taxon>
        <taxon>Pterygota</taxon>
        <taxon>Neoptera</taxon>
        <taxon>Paraneoptera</taxon>
        <taxon>Thysanoptera</taxon>
        <taxon>Terebrantia</taxon>
        <taxon>Thripoidea</taxon>
        <taxon>Thripidae</taxon>
        <taxon>Thrips</taxon>
    </lineage>
</organism>
<sequence length="106" mass="11973">MCGDYYRTSNSVEVVKNKVLRTIDIHRNRIYSLLRHITSLAEVSARDIQDIERGAMVQRRRASSVSNQPQIINLTKELCSTASNQLNAARNLLVATSLLINHLLPN</sequence>
<protein>
    <submittedName>
        <fullName evidence="2">Uncharacterized protein LOC117649487</fullName>
    </submittedName>
</protein>
<accession>A0A6P8ZT93</accession>
<gene>
    <name evidence="2" type="primary">LOC117649487</name>
</gene>
<dbReference type="RefSeq" id="XP_034248246.1">
    <property type="nucleotide sequence ID" value="XM_034392355.1"/>
</dbReference>
<proteinExistence type="predicted"/>
<evidence type="ECO:0000313" key="2">
    <source>
        <dbReference type="RefSeq" id="XP_034248246.1"/>
    </source>
</evidence>
<dbReference type="GeneID" id="117649487"/>
<dbReference type="InParanoid" id="A0A6P8ZT93"/>
<reference evidence="2" key="1">
    <citation type="submission" date="2025-08" db="UniProtKB">
        <authorList>
            <consortium name="RefSeq"/>
        </authorList>
    </citation>
    <scope>IDENTIFICATION</scope>
    <source>
        <tissue evidence="2">Total insect</tissue>
    </source>
</reference>
<dbReference type="KEGG" id="tpal:117649487"/>
<keyword evidence="1" id="KW-1185">Reference proteome</keyword>
<name>A0A6P8ZT93_THRPL</name>
<dbReference type="Proteomes" id="UP000515158">
    <property type="component" value="Unplaced"/>
</dbReference>
<dbReference type="AlphaFoldDB" id="A0A6P8ZT93"/>